<reference evidence="15 16" key="1">
    <citation type="journal article" date="2019" name="Environ. Microbiol.">
        <title>Species interactions and distinct microbial communities in high Arctic permafrost affected cryosols are associated with the CH4 and CO2 gas fluxes.</title>
        <authorList>
            <person name="Altshuler I."/>
            <person name="Hamel J."/>
            <person name="Turney S."/>
            <person name="Magnuson E."/>
            <person name="Levesque R."/>
            <person name="Greer C."/>
            <person name="Whyte L.G."/>
        </authorList>
    </citation>
    <scope>NUCLEOTIDE SEQUENCE [LARGE SCALE GENOMIC DNA]</scope>
    <source>
        <strain evidence="15 16">S9.3B</strain>
    </source>
</reference>
<dbReference type="NCBIfam" id="TIGR00125">
    <property type="entry name" value="cyt_tran_rel"/>
    <property type="match status" value="1"/>
</dbReference>
<dbReference type="InterPro" id="IPR023030">
    <property type="entry name" value="Bifunc_HldE"/>
</dbReference>
<proteinExistence type="inferred from homology"/>
<comment type="pathway">
    <text evidence="12">Nucleotide-sugar biosynthesis; ADP-L-glycero-beta-D-manno-heptose biosynthesis; ADP-L-glycero-beta-D-manno-heptose from D-glycero-beta-D-manno-heptose 7-phosphate: step 1/4.</text>
</comment>
<keyword evidence="4 12" id="KW-0808">Transferase</keyword>
<keyword evidence="6 12" id="KW-0547">Nucleotide-binding</keyword>
<comment type="pathway">
    <text evidence="3">Bacterial outer membrane biogenesis; LPS core biosynthesis.</text>
</comment>
<keyword evidence="9 12" id="KW-0511">Multifunctional enzyme</keyword>
<dbReference type="PROSITE" id="PS00583">
    <property type="entry name" value="PFKB_KINASES_1"/>
    <property type="match status" value="1"/>
</dbReference>
<dbReference type="InterPro" id="IPR011914">
    <property type="entry name" value="RfaE_dom_II"/>
</dbReference>
<dbReference type="Pfam" id="PF01467">
    <property type="entry name" value="CTP_transf_like"/>
    <property type="match status" value="1"/>
</dbReference>
<keyword evidence="8 12" id="KW-0067">ATP-binding</keyword>
<dbReference type="Gene3D" id="3.40.1190.20">
    <property type="match status" value="1"/>
</dbReference>
<accession>A0A502FJS2</accession>
<dbReference type="OrthoDB" id="9802794at2"/>
<dbReference type="NCBIfam" id="TIGR02198">
    <property type="entry name" value="rfaE_dom_I"/>
    <property type="match status" value="1"/>
</dbReference>
<evidence type="ECO:0000256" key="6">
    <source>
        <dbReference type="ARBA" id="ARBA00022741"/>
    </source>
</evidence>
<dbReference type="InterPro" id="IPR002173">
    <property type="entry name" value="Carboh/pur_kinase_PfkB_CS"/>
</dbReference>
<dbReference type="Proteomes" id="UP000317078">
    <property type="component" value="Unassembled WGS sequence"/>
</dbReference>
<dbReference type="InterPro" id="IPR011611">
    <property type="entry name" value="PfkB_dom"/>
</dbReference>
<dbReference type="Pfam" id="PF00294">
    <property type="entry name" value="PfkB"/>
    <property type="match status" value="1"/>
</dbReference>
<evidence type="ECO:0000256" key="12">
    <source>
        <dbReference type="HAMAP-Rule" id="MF_01603"/>
    </source>
</evidence>
<dbReference type="HAMAP" id="MF_01603">
    <property type="entry name" value="HldE"/>
    <property type="match status" value="1"/>
</dbReference>
<evidence type="ECO:0000256" key="3">
    <source>
        <dbReference type="ARBA" id="ARBA00004713"/>
    </source>
</evidence>
<keyword evidence="10 12" id="KW-0119">Carbohydrate metabolism</keyword>
<evidence type="ECO:0000313" key="16">
    <source>
        <dbReference type="Proteomes" id="UP000317078"/>
    </source>
</evidence>
<dbReference type="AlphaFoldDB" id="A0A502FJS2"/>
<dbReference type="UniPathway" id="UPA00356">
    <property type="reaction ID" value="UER00437"/>
</dbReference>
<comment type="pathway">
    <text evidence="12">Nucleotide-sugar biosynthesis; ADP-L-glycero-beta-D-manno-heptose biosynthesis; ADP-L-glycero-beta-D-manno-heptose from D-glycero-beta-D-manno-heptose 7-phosphate: step 3/4.</text>
</comment>
<dbReference type="UniPathway" id="UPA00958"/>
<dbReference type="GO" id="GO:0005829">
    <property type="term" value="C:cytosol"/>
    <property type="evidence" value="ECO:0007669"/>
    <property type="project" value="TreeGrafter"/>
</dbReference>
<evidence type="ECO:0000256" key="1">
    <source>
        <dbReference type="ARBA" id="ARBA00002319"/>
    </source>
</evidence>
<dbReference type="GO" id="GO:0016773">
    <property type="term" value="F:phosphotransferase activity, alcohol group as acceptor"/>
    <property type="evidence" value="ECO:0007669"/>
    <property type="project" value="InterPro"/>
</dbReference>
<feature type="domain" description="Cytidyltransferase-like" evidence="14">
    <location>
        <begin position="356"/>
        <end position="451"/>
    </location>
</feature>
<dbReference type="InterPro" id="IPR004821">
    <property type="entry name" value="Cyt_trans-like"/>
</dbReference>
<dbReference type="GO" id="GO:0033786">
    <property type="term" value="F:heptose-1-phosphate adenylyltransferase activity"/>
    <property type="evidence" value="ECO:0007669"/>
    <property type="project" value="UniProtKB-UniRule"/>
</dbReference>
<dbReference type="EMBL" id="RCZP01000027">
    <property type="protein sequence ID" value="TPG49629.1"/>
    <property type="molecule type" value="Genomic_DNA"/>
</dbReference>
<evidence type="ECO:0000259" key="14">
    <source>
        <dbReference type="Pfam" id="PF01467"/>
    </source>
</evidence>
<dbReference type="FunFam" id="3.40.1190.20:FF:000002">
    <property type="entry name" value="Bifunctional protein HldE"/>
    <property type="match status" value="1"/>
</dbReference>
<evidence type="ECO:0000256" key="2">
    <source>
        <dbReference type="ARBA" id="ARBA00003753"/>
    </source>
</evidence>
<comment type="catalytic activity">
    <reaction evidence="12">
        <text>D-glycero-beta-D-manno-heptose 7-phosphate + ATP = D-glycero-beta-D-manno-heptose 1,7-bisphosphate + ADP + H(+)</text>
        <dbReference type="Rhea" id="RHEA:27473"/>
        <dbReference type="ChEBI" id="CHEBI:15378"/>
        <dbReference type="ChEBI" id="CHEBI:30616"/>
        <dbReference type="ChEBI" id="CHEBI:60204"/>
        <dbReference type="ChEBI" id="CHEBI:60208"/>
        <dbReference type="ChEBI" id="CHEBI:456216"/>
        <dbReference type="EC" id="2.7.1.167"/>
    </reaction>
</comment>
<feature type="active site" evidence="12">
    <location>
        <position position="271"/>
    </location>
</feature>
<comment type="similarity">
    <text evidence="12">In the N-terminal section; belongs to the carbohydrate kinase PfkB family.</text>
</comment>
<dbReference type="InterPro" id="IPR014729">
    <property type="entry name" value="Rossmann-like_a/b/a_fold"/>
</dbReference>
<comment type="caution">
    <text evidence="15">The sequence shown here is derived from an EMBL/GenBank/DDBJ whole genome shotgun (WGS) entry which is preliminary data.</text>
</comment>
<comment type="subunit">
    <text evidence="12">Homodimer.</text>
</comment>
<evidence type="ECO:0000256" key="11">
    <source>
        <dbReference type="ARBA" id="ARBA00047428"/>
    </source>
</evidence>
<keyword evidence="5 12" id="KW-0548">Nucleotidyltransferase</keyword>
<dbReference type="EC" id="2.7.1.167" evidence="12"/>
<dbReference type="GO" id="GO:0009244">
    <property type="term" value="P:lipopolysaccharide core region biosynthetic process"/>
    <property type="evidence" value="ECO:0007669"/>
    <property type="project" value="UniProtKB-UniPathway"/>
</dbReference>
<evidence type="ECO:0000313" key="15">
    <source>
        <dbReference type="EMBL" id="TPG49629.1"/>
    </source>
</evidence>
<dbReference type="GO" id="GO:0033785">
    <property type="term" value="F:heptose 7-phosphate kinase activity"/>
    <property type="evidence" value="ECO:0007669"/>
    <property type="project" value="UniProtKB-UniRule"/>
</dbReference>
<keyword evidence="16" id="KW-1185">Reference proteome</keyword>
<feature type="region of interest" description="Cytidylyltransferase" evidence="12">
    <location>
        <begin position="356"/>
        <end position="488"/>
    </location>
</feature>
<dbReference type="InterPro" id="IPR029056">
    <property type="entry name" value="Ribokinase-like"/>
</dbReference>
<evidence type="ECO:0000256" key="4">
    <source>
        <dbReference type="ARBA" id="ARBA00022679"/>
    </source>
</evidence>
<feature type="region of interest" description="Ribokinase" evidence="12">
    <location>
        <begin position="1"/>
        <end position="327"/>
    </location>
</feature>
<comment type="function">
    <text evidence="2 12">Catalyzes the ADP transfer from ATP to D-glycero-beta-D-manno-heptose 1-phosphate, yielding ADP-D-glycero-beta-D-manno-heptose.</text>
</comment>
<dbReference type="PANTHER" id="PTHR46969">
    <property type="entry name" value="BIFUNCTIONAL PROTEIN HLDE"/>
    <property type="match status" value="1"/>
</dbReference>
<evidence type="ECO:0000256" key="8">
    <source>
        <dbReference type="ARBA" id="ARBA00022840"/>
    </source>
</evidence>
<dbReference type="PANTHER" id="PTHR46969:SF1">
    <property type="entry name" value="BIFUNCTIONAL PROTEIN HLDE"/>
    <property type="match status" value="1"/>
</dbReference>
<evidence type="ECO:0000256" key="10">
    <source>
        <dbReference type="ARBA" id="ARBA00023277"/>
    </source>
</evidence>
<dbReference type="GO" id="GO:0097171">
    <property type="term" value="P:ADP-L-glycero-beta-D-manno-heptose biosynthetic process"/>
    <property type="evidence" value="ECO:0007669"/>
    <property type="project" value="UniProtKB-UniPathway"/>
</dbReference>
<dbReference type="NCBIfam" id="TIGR02199">
    <property type="entry name" value="rfaE_dom_II"/>
    <property type="match status" value="1"/>
</dbReference>
<dbReference type="RefSeq" id="WP_140885679.1">
    <property type="nucleotide sequence ID" value="NZ_RCZP01000027.1"/>
</dbReference>
<dbReference type="GO" id="GO:0005524">
    <property type="term" value="F:ATP binding"/>
    <property type="evidence" value="ECO:0007669"/>
    <property type="project" value="UniProtKB-UniRule"/>
</dbReference>
<feature type="domain" description="Carbohydrate kinase PfkB" evidence="13">
    <location>
        <begin position="8"/>
        <end position="309"/>
    </location>
</feature>
<dbReference type="CDD" id="cd01172">
    <property type="entry name" value="RfaE_like"/>
    <property type="match status" value="1"/>
</dbReference>
<feature type="binding site" evidence="12">
    <location>
        <begin position="196"/>
        <end position="199"/>
    </location>
    <ligand>
        <name>ATP</name>
        <dbReference type="ChEBI" id="CHEBI:30616"/>
    </ligand>
</feature>
<protein>
    <recommendedName>
        <fullName evidence="12">Bifunctional protein HldE</fullName>
    </recommendedName>
    <domain>
        <recommendedName>
            <fullName evidence="12">D-beta-D-heptose 7-phosphate kinase</fullName>
            <ecNumber evidence="12">2.7.1.167</ecNumber>
        </recommendedName>
        <alternativeName>
            <fullName evidence="12">D-beta-D-heptose 7-phosphotransferase</fullName>
        </alternativeName>
        <alternativeName>
            <fullName evidence="12">D-glycero-beta-D-manno-heptose-7-phosphate kinase</fullName>
        </alternativeName>
    </domain>
    <domain>
        <recommendedName>
            <fullName evidence="12">D-beta-D-heptose 1-phosphate adenylyltransferase</fullName>
            <ecNumber evidence="12">2.7.7.70</ecNumber>
        </recommendedName>
        <alternativeName>
            <fullName evidence="12">D-glycero-beta-D-manno-heptose 1-phosphate adenylyltransferase</fullName>
        </alternativeName>
    </domain>
</protein>
<dbReference type="Gene3D" id="3.40.50.620">
    <property type="entry name" value="HUPs"/>
    <property type="match status" value="1"/>
</dbReference>
<dbReference type="SUPFAM" id="SSF53613">
    <property type="entry name" value="Ribokinase-like"/>
    <property type="match status" value="1"/>
</dbReference>
<keyword evidence="7 12" id="KW-0418">Kinase</keyword>
<gene>
    <name evidence="15" type="primary">rfaE1</name>
    <name evidence="12" type="synonym">hldE</name>
    <name evidence="15" type="ORF">EAH89_20915</name>
</gene>
<comment type="function">
    <text evidence="1 12">Catalyzes the phosphorylation of D-glycero-D-manno-heptose 7-phosphate at the C-1 position to selectively form D-glycero-beta-D-manno-heptose-1,7-bisphosphate.</text>
</comment>
<organism evidence="15 16">
    <name type="scientific">Muricoccus nepalensis</name>
    <dbReference type="NCBI Taxonomy" id="1854500"/>
    <lineage>
        <taxon>Bacteria</taxon>
        <taxon>Pseudomonadati</taxon>
        <taxon>Pseudomonadota</taxon>
        <taxon>Alphaproteobacteria</taxon>
        <taxon>Acetobacterales</taxon>
        <taxon>Roseomonadaceae</taxon>
        <taxon>Muricoccus</taxon>
    </lineage>
</organism>
<dbReference type="InterPro" id="IPR011913">
    <property type="entry name" value="RfaE_dom_I"/>
</dbReference>
<evidence type="ECO:0000256" key="5">
    <source>
        <dbReference type="ARBA" id="ARBA00022695"/>
    </source>
</evidence>
<name>A0A502FJS2_9PROT</name>
<comment type="similarity">
    <text evidence="12">In the C-terminal section; belongs to the cytidylyltransferase family.</text>
</comment>
<comment type="catalytic activity">
    <reaction evidence="11 12">
        <text>D-glycero-beta-D-manno-heptose 1-phosphate + ATP + H(+) = ADP-D-glycero-beta-D-manno-heptose + diphosphate</text>
        <dbReference type="Rhea" id="RHEA:27465"/>
        <dbReference type="ChEBI" id="CHEBI:15378"/>
        <dbReference type="ChEBI" id="CHEBI:30616"/>
        <dbReference type="ChEBI" id="CHEBI:33019"/>
        <dbReference type="ChEBI" id="CHEBI:59967"/>
        <dbReference type="ChEBI" id="CHEBI:61593"/>
        <dbReference type="EC" id="2.7.7.70"/>
    </reaction>
</comment>
<evidence type="ECO:0000256" key="9">
    <source>
        <dbReference type="ARBA" id="ARBA00023268"/>
    </source>
</evidence>
<dbReference type="EC" id="2.7.7.70" evidence="12"/>
<sequence>MIDFRGKRILCLGDVMLDRFQYGRIDRISPEAPVPVVRMTDRQAMLGGAGNVARNIVSLGGEAVLVGLVGDDAAGREVAALIAASPGLDDANLRSATRPTVAKTRIIAGHQHVVRLDEEVTEAVSEADAAAAQARVSARLPGCHALVISDYAKGLLSAEVVGHAIAEARRLGLPVLVDPKREDFAFYRGATVLTPNLRELRAAAGAQRPALPAETDAELAAAARALMAGAEAGAILVTRSEKGMLLVEADGGVHAVPAHAREVFDVSGAGDTVIAVVALAVAAGHALPRAMRIANAAAGVVVGKLGTATLDIAELAAAVEADAGEDAVIAGKVASSPGQALSVVEGWRRRGLEVGFTNGCFDILHRGHVTMLQAARAKCDRLVVALNTDESVARLKGPARPVNALEDRQAVIAALQSVDLVLAFAEDTPLDLITRLGPDVLFKGADYTEETVVGAEVVRARGGRVALIDLVPGRSTTSIIARSRVMAG</sequence>
<evidence type="ECO:0000259" key="13">
    <source>
        <dbReference type="Pfam" id="PF00294"/>
    </source>
</evidence>
<dbReference type="SUPFAM" id="SSF52374">
    <property type="entry name" value="Nucleotidylyl transferase"/>
    <property type="match status" value="1"/>
</dbReference>
<evidence type="ECO:0000256" key="7">
    <source>
        <dbReference type="ARBA" id="ARBA00022777"/>
    </source>
</evidence>